<dbReference type="CDD" id="cd18793">
    <property type="entry name" value="SF2_C_SNF"/>
    <property type="match status" value="1"/>
</dbReference>
<accession>A0A1C2I4J4</accession>
<evidence type="ECO:0000313" key="5">
    <source>
        <dbReference type="Proteomes" id="UP000095008"/>
    </source>
</evidence>
<sequence>MAVALDEMRARLQLPTAKSASLWRGMYSDGQRLGLWVAYDKFTTPVSKEVIKKHGFVWLVEKKIWCGPLNKARAAIDALHDGWPDQHPVDKGFIILDKALHQPEPFWAMAVRPRLEQKRENGPWLFSFPYEPTTIDALKRSRHAQWNAAVGAWSIMGEKADVLAFLDDIAIPARYIAVHEFGEPFQLTPATGGWTPYLVGVDEDDVETERVKLEVDGAEIPMESSLTDEEKAKLKAMEAAKAKREEAIQRAFYEPMALLPVDESVIEDLAVRCSLMPHQNDGVRHFLTRTCALNGDDMGLGKTRQTVSAASHLPGGKVIVCPASLKDNWAREILMVLPDAEPFIFENALPDTQPEWLIVNYERLNALLAALDVNHDWKFVVAAFDEAHYLKEPSAQRTQASFDLAQRAERKWLLTATPMLNKPEETWTLLRLSGHPAGDIDLTEFSGHFAKSRNDRKGLGDRISEWMIRRLKDDVLTLEGKYRQEPLLSASDQQMTEYYEFMDDDTLIPLQKINLARQWLEQVKRGPILEMMNDLQPDAKAIIFCNFEATVEWFMGQLPKGSAVRLTGKESRKKRDAAVQTFQTDPSCRWFVANIKAAGVGLNLTAATYVFFVSRPWTPADQTQAEDRAYRIGQNRRVEIYIPTIPDTIDEQIKALLQSKQEITSDVLAGALEAGKRKKEEEGEQVA</sequence>
<dbReference type="PROSITE" id="PS51194">
    <property type="entry name" value="HELICASE_CTER"/>
    <property type="match status" value="1"/>
</dbReference>
<name>A0A1C2I4J4_ACITH</name>
<dbReference type="Pfam" id="PF00176">
    <property type="entry name" value="SNF2-rel_dom"/>
    <property type="match status" value="1"/>
</dbReference>
<protein>
    <recommendedName>
        <fullName evidence="6">Helicase</fullName>
    </recommendedName>
</protein>
<dbReference type="GO" id="GO:0005524">
    <property type="term" value="F:ATP binding"/>
    <property type="evidence" value="ECO:0007669"/>
    <property type="project" value="InterPro"/>
</dbReference>
<evidence type="ECO:0008006" key="6">
    <source>
        <dbReference type="Google" id="ProtNLM"/>
    </source>
</evidence>
<comment type="caution">
    <text evidence="4">The sequence shown here is derived from an EMBL/GenBank/DDBJ whole genome shotgun (WGS) entry which is preliminary data.</text>
</comment>
<dbReference type="GO" id="GO:0004386">
    <property type="term" value="F:helicase activity"/>
    <property type="evidence" value="ECO:0007669"/>
    <property type="project" value="UniProtKB-KW"/>
</dbReference>
<dbReference type="InterPro" id="IPR049730">
    <property type="entry name" value="SNF2/RAD54-like_C"/>
</dbReference>
<dbReference type="RefSeq" id="WP_065974124.1">
    <property type="nucleotide sequence ID" value="NZ_LWRY01000152.1"/>
</dbReference>
<dbReference type="SMART" id="SM00490">
    <property type="entry name" value="HELICc"/>
    <property type="match status" value="1"/>
</dbReference>
<dbReference type="GO" id="GO:0006281">
    <property type="term" value="P:DNA repair"/>
    <property type="evidence" value="ECO:0007669"/>
    <property type="project" value="TreeGrafter"/>
</dbReference>
<dbReference type="GO" id="GO:0016787">
    <property type="term" value="F:hydrolase activity"/>
    <property type="evidence" value="ECO:0007669"/>
    <property type="project" value="UniProtKB-KW"/>
</dbReference>
<keyword evidence="1" id="KW-0378">Hydrolase</keyword>
<dbReference type="InterPro" id="IPR038718">
    <property type="entry name" value="SNF2-like_sf"/>
</dbReference>
<dbReference type="InterPro" id="IPR001650">
    <property type="entry name" value="Helicase_C-like"/>
</dbReference>
<gene>
    <name evidence="4" type="ORF">A6M23_13260</name>
</gene>
<dbReference type="PANTHER" id="PTHR45766">
    <property type="entry name" value="DNA ANNEALING HELICASE AND ENDONUCLEASE ZRANB3 FAMILY MEMBER"/>
    <property type="match status" value="1"/>
</dbReference>
<reference evidence="4" key="1">
    <citation type="journal article" date="2016" name="Int. J. Mol. Sci.">
        <title>Comparative genomics of the extreme acidophile Acidithiobacillus thiooxidans reveals intraspecific divergence and niche adaptation.</title>
        <authorList>
            <person name="Zhang X."/>
            <person name="Feng X."/>
            <person name="Tao J."/>
            <person name="Ma L."/>
            <person name="Xiao Y."/>
            <person name="Liang Y."/>
            <person name="Liu X."/>
            <person name="Yin H."/>
        </authorList>
    </citation>
    <scope>NUCLEOTIDE SEQUENCE [LARGE SCALE GENOMIC DNA]</scope>
    <source>
        <strain evidence="4">DXS-W</strain>
    </source>
</reference>
<proteinExistence type="predicted"/>
<dbReference type="CDD" id="cd17919">
    <property type="entry name" value="DEXHc_Snf"/>
    <property type="match status" value="1"/>
</dbReference>
<evidence type="ECO:0000256" key="1">
    <source>
        <dbReference type="ARBA" id="ARBA00022801"/>
    </source>
</evidence>
<dbReference type="Gene3D" id="3.40.50.300">
    <property type="entry name" value="P-loop containing nucleotide triphosphate hydrolases"/>
    <property type="match status" value="1"/>
</dbReference>
<evidence type="ECO:0000313" key="4">
    <source>
        <dbReference type="EMBL" id="OCX70918.1"/>
    </source>
</evidence>
<evidence type="ECO:0000259" key="3">
    <source>
        <dbReference type="PROSITE" id="PS51194"/>
    </source>
</evidence>
<dbReference type="InterPro" id="IPR027417">
    <property type="entry name" value="P-loop_NTPase"/>
</dbReference>
<dbReference type="PANTHER" id="PTHR45766:SF6">
    <property type="entry name" value="SWI_SNF-RELATED MATRIX-ASSOCIATED ACTIN-DEPENDENT REGULATOR OF CHROMATIN SUBFAMILY A-LIKE PROTEIN 1"/>
    <property type="match status" value="1"/>
</dbReference>
<evidence type="ECO:0000259" key="2">
    <source>
        <dbReference type="PROSITE" id="PS51192"/>
    </source>
</evidence>
<dbReference type="SUPFAM" id="SSF52540">
    <property type="entry name" value="P-loop containing nucleoside triphosphate hydrolases"/>
    <property type="match status" value="2"/>
</dbReference>
<keyword evidence="5" id="KW-1185">Reference proteome</keyword>
<dbReference type="InterPro" id="IPR014001">
    <property type="entry name" value="Helicase_ATP-bd"/>
</dbReference>
<dbReference type="PROSITE" id="PS51192">
    <property type="entry name" value="HELICASE_ATP_BIND_1"/>
    <property type="match status" value="1"/>
</dbReference>
<dbReference type="Gene3D" id="3.40.50.10810">
    <property type="entry name" value="Tandem AAA-ATPase domain"/>
    <property type="match status" value="1"/>
</dbReference>
<dbReference type="Pfam" id="PF00271">
    <property type="entry name" value="Helicase_C"/>
    <property type="match status" value="1"/>
</dbReference>
<feature type="domain" description="Helicase C-terminal" evidence="3">
    <location>
        <begin position="527"/>
        <end position="680"/>
    </location>
</feature>
<dbReference type="GO" id="GO:0031297">
    <property type="term" value="P:replication fork processing"/>
    <property type="evidence" value="ECO:0007669"/>
    <property type="project" value="TreeGrafter"/>
</dbReference>
<dbReference type="SMART" id="SM00487">
    <property type="entry name" value="DEXDc"/>
    <property type="match status" value="1"/>
</dbReference>
<dbReference type="EMBL" id="LWRY01000152">
    <property type="protein sequence ID" value="OCX70918.1"/>
    <property type="molecule type" value="Genomic_DNA"/>
</dbReference>
<dbReference type="InterPro" id="IPR000330">
    <property type="entry name" value="SNF2_N"/>
</dbReference>
<feature type="domain" description="Helicase ATP-binding" evidence="2">
    <location>
        <begin position="296"/>
        <end position="436"/>
    </location>
</feature>
<dbReference type="OrthoDB" id="9760715at2"/>
<dbReference type="Proteomes" id="UP000095008">
    <property type="component" value="Unassembled WGS sequence"/>
</dbReference>
<dbReference type="AlphaFoldDB" id="A0A1C2I4J4"/>
<organism evidence="4 5">
    <name type="scientific">Acidithiobacillus thiooxidans</name>
    <name type="common">Thiobacillus thiooxidans</name>
    <dbReference type="NCBI Taxonomy" id="930"/>
    <lineage>
        <taxon>Bacteria</taxon>
        <taxon>Pseudomonadati</taxon>
        <taxon>Pseudomonadota</taxon>
        <taxon>Acidithiobacillia</taxon>
        <taxon>Acidithiobacillales</taxon>
        <taxon>Acidithiobacillaceae</taxon>
        <taxon>Acidithiobacillus</taxon>
    </lineage>
</organism>